<feature type="compositionally biased region" description="Basic and acidic residues" evidence="1">
    <location>
        <begin position="92"/>
        <end position="102"/>
    </location>
</feature>
<feature type="compositionally biased region" description="Basic and acidic residues" evidence="1">
    <location>
        <begin position="13"/>
        <end position="41"/>
    </location>
</feature>
<feature type="domain" description="BON" evidence="2">
    <location>
        <begin position="186"/>
        <end position="254"/>
    </location>
</feature>
<keyword evidence="4" id="KW-1185">Reference proteome</keyword>
<protein>
    <recommendedName>
        <fullName evidence="2">BON domain-containing protein</fullName>
    </recommendedName>
</protein>
<gene>
    <name evidence="3" type="ORF">AB870_22140</name>
</gene>
<feature type="compositionally biased region" description="Pro residues" evidence="1">
    <location>
        <begin position="1"/>
        <end position="10"/>
    </location>
</feature>
<dbReference type="PROSITE" id="PS50914">
    <property type="entry name" value="BON"/>
    <property type="match status" value="1"/>
</dbReference>
<sequence>MAKRIPPSPQPRQMREMADDEKHRESEQRKDPEQHALTHEDGDAETSGAPPDNAPEALSHETKQSRERNAQSAHAHEQRDPKWLGASAPKRVGNEKGRKHSTDGAGGHGYAPAIAHGEESGYGPADAAPGAHPRFGRQSAYGPHDDYAGTGREASGTAAAKAPVKSPSQARRVQWPEGTVGAPSTSDAEVHDAIRRTLADAIDIDVSHVEVSVTSGEVLLTGYVPERWMQHVVQTEVAKVAGVRGIDNQLHERRVKAMSRPGESQEGHKI</sequence>
<evidence type="ECO:0000313" key="3">
    <source>
        <dbReference type="EMBL" id="AKM32232.1"/>
    </source>
</evidence>
<proteinExistence type="predicted"/>
<dbReference type="KEGG" id="pfg:AB870_22140"/>
<dbReference type="Pfam" id="PF04972">
    <property type="entry name" value="BON"/>
    <property type="match status" value="1"/>
</dbReference>
<organism evidence="3 4">
    <name type="scientific">Pandoraea faecigallinarum</name>
    <dbReference type="NCBI Taxonomy" id="656179"/>
    <lineage>
        <taxon>Bacteria</taxon>
        <taxon>Pseudomonadati</taxon>
        <taxon>Pseudomonadota</taxon>
        <taxon>Betaproteobacteria</taxon>
        <taxon>Burkholderiales</taxon>
        <taxon>Burkholderiaceae</taxon>
        <taxon>Pandoraea</taxon>
    </lineage>
</organism>
<dbReference type="EMBL" id="CP011807">
    <property type="protein sequence ID" value="AKM32232.1"/>
    <property type="molecule type" value="Genomic_DNA"/>
</dbReference>
<reference evidence="3" key="1">
    <citation type="submission" date="2016-06" db="EMBL/GenBank/DDBJ databases">
        <title>Complete Genome Sequence of Pandoraea faecigallinarum DSM-23572.</title>
        <authorList>
            <person name="Yong D."/>
            <person name="Ee R."/>
            <person name="Lim Y.-L."/>
            <person name="Yin W.-F."/>
            <person name="Chan K.-G."/>
        </authorList>
    </citation>
    <scope>NUCLEOTIDE SEQUENCE</scope>
    <source>
        <strain evidence="3">DSM 23572</strain>
    </source>
</reference>
<name>A0A0H3WWW2_9BURK</name>
<evidence type="ECO:0000259" key="2">
    <source>
        <dbReference type="PROSITE" id="PS50914"/>
    </source>
</evidence>
<dbReference type="STRING" id="656179.AB870_22140"/>
<evidence type="ECO:0000313" key="4">
    <source>
        <dbReference type="Proteomes" id="UP000035651"/>
    </source>
</evidence>
<feature type="compositionally biased region" description="Basic and acidic residues" evidence="1">
    <location>
        <begin position="58"/>
        <end position="82"/>
    </location>
</feature>
<dbReference type="PATRIC" id="fig|656179.3.peg.4730"/>
<dbReference type="RefSeq" id="WP_047907970.1">
    <property type="nucleotide sequence ID" value="NZ_CP011807.3"/>
</dbReference>
<dbReference type="InterPro" id="IPR007055">
    <property type="entry name" value="BON_dom"/>
</dbReference>
<accession>A0A0H3WWW2</accession>
<dbReference type="Gene3D" id="3.30.1340.30">
    <property type="match status" value="1"/>
</dbReference>
<dbReference type="OrthoDB" id="8938967at2"/>
<feature type="region of interest" description="Disordered" evidence="1">
    <location>
        <begin position="1"/>
        <end position="188"/>
    </location>
</feature>
<dbReference type="AlphaFoldDB" id="A0A0H3WWW2"/>
<dbReference type="Proteomes" id="UP000035651">
    <property type="component" value="Chromosome"/>
</dbReference>
<evidence type="ECO:0000256" key="1">
    <source>
        <dbReference type="SAM" id="MobiDB-lite"/>
    </source>
</evidence>